<evidence type="ECO:0000313" key="1">
    <source>
        <dbReference type="Proteomes" id="UP000095284"/>
    </source>
</evidence>
<reference evidence="2" key="1">
    <citation type="submission" date="2016-11" db="UniProtKB">
        <authorList>
            <consortium name="WormBaseParasite"/>
        </authorList>
    </citation>
    <scope>IDENTIFICATION</scope>
</reference>
<organism evidence="1 2">
    <name type="scientific">Bursaphelenchus xylophilus</name>
    <name type="common">Pinewood nematode worm</name>
    <name type="synonym">Aphelenchoides xylophilus</name>
    <dbReference type="NCBI Taxonomy" id="6326"/>
    <lineage>
        <taxon>Eukaryota</taxon>
        <taxon>Metazoa</taxon>
        <taxon>Ecdysozoa</taxon>
        <taxon>Nematoda</taxon>
        <taxon>Chromadorea</taxon>
        <taxon>Rhabditida</taxon>
        <taxon>Tylenchina</taxon>
        <taxon>Tylenchomorpha</taxon>
        <taxon>Aphelenchoidea</taxon>
        <taxon>Aphelenchoididae</taxon>
        <taxon>Bursaphelenchus</taxon>
    </lineage>
</organism>
<evidence type="ECO:0000313" key="2">
    <source>
        <dbReference type="WBParaSite" id="BXY_1454500.1"/>
    </source>
</evidence>
<dbReference type="Proteomes" id="UP000095284">
    <property type="component" value="Unplaced"/>
</dbReference>
<proteinExistence type="predicted"/>
<dbReference type="AlphaFoldDB" id="A0A1I7SNA7"/>
<accession>A0A1I7SNA7</accession>
<name>A0A1I7SNA7_BURXY</name>
<dbReference type="WBParaSite" id="BXY_1454500.1">
    <property type="protein sequence ID" value="BXY_1454500.1"/>
    <property type="gene ID" value="BXY_1454500"/>
</dbReference>
<sequence>QNSLKKNAIVSLAIKRPMTPETLNKVAAVINDDTNDPEMQIDAILIGRNEACKRHMNLRNKPKNKILVKRSSSTKHTAMCLEKNVTEDIHSEVNSKDWDDLQAVPPRLDFSSLSSSGNNQKSSGLKKRFKVLMDTFF</sequence>
<protein>
    <submittedName>
        <fullName evidence="2">Product</fullName>
    </submittedName>
</protein>